<organism evidence="2 3">
    <name type="scientific">Malus baccata</name>
    <name type="common">Siberian crab apple</name>
    <name type="synonym">Pyrus baccata</name>
    <dbReference type="NCBI Taxonomy" id="106549"/>
    <lineage>
        <taxon>Eukaryota</taxon>
        <taxon>Viridiplantae</taxon>
        <taxon>Streptophyta</taxon>
        <taxon>Embryophyta</taxon>
        <taxon>Tracheophyta</taxon>
        <taxon>Spermatophyta</taxon>
        <taxon>Magnoliopsida</taxon>
        <taxon>eudicotyledons</taxon>
        <taxon>Gunneridae</taxon>
        <taxon>Pentapetalae</taxon>
        <taxon>rosids</taxon>
        <taxon>fabids</taxon>
        <taxon>Rosales</taxon>
        <taxon>Rosaceae</taxon>
        <taxon>Amygdaloideae</taxon>
        <taxon>Maleae</taxon>
        <taxon>Malus</taxon>
    </lineage>
</organism>
<name>A0A540L3T5_MALBA</name>
<dbReference type="PANTHER" id="PTHR35481:SF1">
    <property type="entry name" value="DNA-DIRECTED RNA POLYMERASE SUBUNIT ALPHA"/>
    <property type="match status" value="1"/>
</dbReference>
<comment type="caution">
    <text evidence="2">The sequence shown here is derived from an EMBL/GenBank/DDBJ whole genome shotgun (WGS) entry which is preliminary data.</text>
</comment>
<sequence length="385" mass="44228">MAYVPPHKRHLKETERPLLTPKLFDVETSSKSFLYANHALSRFYTVGLDDQSQFPSTVKLEPISLDSTYWNDEEKPLALVNSCLDNEWKLPKSPWVSIAEIALDDLFSAYKNARNQMECGEHEEFQLNLVAKVGKILFHRTPSMNLESIREGLDTETLIKLKKSFYANVPLSYKENIVKEVVPKICVELKGKNELYYVKLSDSRRPKSIITCKCSVAKEHGKLQLCKMELDPLRYMVTNIPCLNKNLDLRLMLCTKKIVTAFADDEMQYIRDVISSAILDSNVKGGLRWPLGKAFSGGRYNVVGIWHTFTTTYENPSLKLKLRHANRFDFTTSAGETGWEVRLFLKMLVSKLHEENVEVGLISDMLQENVKLIWDNFLCCEPFLT</sequence>
<dbReference type="AlphaFoldDB" id="A0A540L3T5"/>
<dbReference type="Proteomes" id="UP000315295">
    <property type="component" value="Unassembled WGS sequence"/>
</dbReference>
<protein>
    <recommendedName>
        <fullName evidence="1">DUF7903 domain-containing protein</fullName>
    </recommendedName>
</protein>
<evidence type="ECO:0000313" key="2">
    <source>
        <dbReference type="EMBL" id="TQD81134.1"/>
    </source>
</evidence>
<evidence type="ECO:0000259" key="1">
    <source>
        <dbReference type="Pfam" id="PF25475"/>
    </source>
</evidence>
<evidence type="ECO:0000313" key="3">
    <source>
        <dbReference type="Proteomes" id="UP000315295"/>
    </source>
</evidence>
<proteinExistence type="predicted"/>
<keyword evidence="3" id="KW-1185">Reference proteome</keyword>
<dbReference type="PANTHER" id="PTHR35481">
    <property type="entry name" value="DNA-DIRECTED RNA POLYMERASE SUBUNIT ALPHA"/>
    <property type="match status" value="1"/>
</dbReference>
<dbReference type="EMBL" id="VIEB01000778">
    <property type="protein sequence ID" value="TQD81134.1"/>
    <property type="molecule type" value="Genomic_DNA"/>
</dbReference>
<gene>
    <name evidence="2" type="ORF">C1H46_033312</name>
</gene>
<dbReference type="InterPro" id="IPR057225">
    <property type="entry name" value="DUF7903"/>
</dbReference>
<accession>A0A540L3T5</accession>
<feature type="domain" description="DUF7903" evidence="1">
    <location>
        <begin position="29"/>
        <end position="377"/>
    </location>
</feature>
<reference evidence="2 3" key="1">
    <citation type="journal article" date="2019" name="G3 (Bethesda)">
        <title>Sequencing of a Wild Apple (Malus baccata) Genome Unravels the Differences Between Cultivated and Wild Apple Species Regarding Disease Resistance and Cold Tolerance.</title>
        <authorList>
            <person name="Chen X."/>
        </authorList>
    </citation>
    <scope>NUCLEOTIDE SEQUENCE [LARGE SCALE GENOMIC DNA]</scope>
    <source>
        <strain evidence="3">cv. Shandingzi</strain>
        <tissue evidence="2">Leaves</tissue>
    </source>
</reference>
<dbReference type="Pfam" id="PF25475">
    <property type="entry name" value="DUF7903"/>
    <property type="match status" value="1"/>
</dbReference>